<evidence type="ECO:0000256" key="7">
    <source>
        <dbReference type="RuleBase" id="RU367148"/>
    </source>
</evidence>
<comment type="subcellular location">
    <subcellularLocation>
        <location evidence="1 7">Nucleus</location>
    </subcellularLocation>
</comment>
<keyword evidence="6 7" id="KW-0539">Nucleus</keyword>
<name>A0A7R9LWZ2_9ACAR</name>
<dbReference type="GO" id="GO:0071013">
    <property type="term" value="C:catalytic step 2 spliceosome"/>
    <property type="evidence" value="ECO:0007669"/>
    <property type="project" value="TreeGrafter"/>
</dbReference>
<dbReference type="Pfam" id="PF08231">
    <property type="entry name" value="SYF2"/>
    <property type="match status" value="1"/>
</dbReference>
<evidence type="ECO:0000256" key="6">
    <source>
        <dbReference type="ARBA" id="ARBA00023242"/>
    </source>
</evidence>
<dbReference type="EMBL" id="CAJPVJ010003058">
    <property type="protein sequence ID" value="CAG2167129.1"/>
    <property type="molecule type" value="Genomic_DNA"/>
</dbReference>
<sequence length="148" mass="17752">NKLLDIQADDSERWHRKRDAKHNPDPGFSDYEAATARQYQRLTAQMKPDLEEYHKTKQKVGDKLFYANHNTLIHGSHKDSKEAIDRMVDDLNKQIDKRSKYSRRRRFDDDADIDYINERNMKFNKKLDRFYGQYTQEIKQNLERGTAV</sequence>
<dbReference type="GO" id="GO:0000974">
    <property type="term" value="C:Prp19 complex"/>
    <property type="evidence" value="ECO:0007669"/>
    <property type="project" value="TreeGrafter"/>
</dbReference>
<comment type="subunit">
    <text evidence="7">May be part of a spliceosome complex.</text>
</comment>
<dbReference type="Proteomes" id="UP000728032">
    <property type="component" value="Unassembled WGS sequence"/>
</dbReference>
<dbReference type="GO" id="GO:0071014">
    <property type="term" value="C:post-mRNA release spliceosomal complex"/>
    <property type="evidence" value="ECO:0007669"/>
    <property type="project" value="TreeGrafter"/>
</dbReference>
<comment type="function">
    <text evidence="7">Involved in pre-mRNA splicing.</text>
</comment>
<evidence type="ECO:0000256" key="4">
    <source>
        <dbReference type="ARBA" id="ARBA00022728"/>
    </source>
</evidence>
<evidence type="ECO:0000256" key="5">
    <source>
        <dbReference type="ARBA" id="ARBA00023187"/>
    </source>
</evidence>
<proteinExistence type="inferred from homology"/>
<dbReference type="AlphaFoldDB" id="A0A7R9LWZ2"/>
<keyword evidence="5 7" id="KW-0508">mRNA splicing</keyword>
<dbReference type="EMBL" id="OC917883">
    <property type="protein sequence ID" value="CAD7648205.1"/>
    <property type="molecule type" value="Genomic_DNA"/>
</dbReference>
<evidence type="ECO:0000256" key="2">
    <source>
        <dbReference type="ARBA" id="ARBA00010028"/>
    </source>
</evidence>
<evidence type="ECO:0000313" key="9">
    <source>
        <dbReference type="EMBL" id="CAD7648205.1"/>
    </source>
</evidence>
<dbReference type="InterPro" id="IPR013260">
    <property type="entry name" value="mRNA_splic_SYF2"/>
</dbReference>
<dbReference type="GO" id="GO:0000398">
    <property type="term" value="P:mRNA splicing, via spliceosome"/>
    <property type="evidence" value="ECO:0007669"/>
    <property type="project" value="UniProtKB-UniRule"/>
</dbReference>
<dbReference type="OrthoDB" id="199717at2759"/>
<reference evidence="9" key="1">
    <citation type="submission" date="2020-11" db="EMBL/GenBank/DDBJ databases">
        <authorList>
            <person name="Tran Van P."/>
        </authorList>
    </citation>
    <scope>NUCLEOTIDE SEQUENCE</scope>
</reference>
<dbReference type="PANTHER" id="PTHR13264:SF5">
    <property type="entry name" value="PRE-MRNA-SPLICING FACTOR SYF2"/>
    <property type="match status" value="1"/>
</dbReference>
<evidence type="ECO:0000256" key="8">
    <source>
        <dbReference type="SAM" id="MobiDB-lite"/>
    </source>
</evidence>
<accession>A0A7R9LWZ2</accession>
<comment type="similarity">
    <text evidence="2 7">Belongs to the SYF2 family.</text>
</comment>
<protein>
    <recommendedName>
        <fullName evidence="7">Pre-mRNA-splicing factor SYF2</fullName>
    </recommendedName>
</protein>
<evidence type="ECO:0000313" key="10">
    <source>
        <dbReference type="Proteomes" id="UP000728032"/>
    </source>
</evidence>
<feature type="non-terminal residue" evidence="9">
    <location>
        <position position="1"/>
    </location>
</feature>
<evidence type="ECO:0000256" key="3">
    <source>
        <dbReference type="ARBA" id="ARBA00022664"/>
    </source>
</evidence>
<dbReference type="PANTHER" id="PTHR13264">
    <property type="entry name" value="GCIP-INTERACTING PROTEIN P29"/>
    <property type="match status" value="1"/>
</dbReference>
<feature type="region of interest" description="Disordered" evidence="8">
    <location>
        <begin position="1"/>
        <end position="31"/>
    </location>
</feature>
<evidence type="ECO:0000256" key="1">
    <source>
        <dbReference type="ARBA" id="ARBA00004123"/>
    </source>
</evidence>
<gene>
    <name evidence="9" type="ORF">ONB1V03_LOCUS6641</name>
</gene>
<keyword evidence="10" id="KW-1185">Reference proteome</keyword>
<keyword evidence="3 7" id="KW-0507">mRNA processing</keyword>
<keyword evidence="4 7" id="KW-0747">Spliceosome</keyword>
<organism evidence="9">
    <name type="scientific">Oppiella nova</name>
    <dbReference type="NCBI Taxonomy" id="334625"/>
    <lineage>
        <taxon>Eukaryota</taxon>
        <taxon>Metazoa</taxon>
        <taxon>Ecdysozoa</taxon>
        <taxon>Arthropoda</taxon>
        <taxon>Chelicerata</taxon>
        <taxon>Arachnida</taxon>
        <taxon>Acari</taxon>
        <taxon>Acariformes</taxon>
        <taxon>Sarcoptiformes</taxon>
        <taxon>Oribatida</taxon>
        <taxon>Brachypylina</taxon>
        <taxon>Oppioidea</taxon>
        <taxon>Oppiidae</taxon>
        <taxon>Oppiella</taxon>
    </lineage>
</organism>